<name>A0A1T5HFJ5_9BACT</name>
<feature type="transmembrane region" description="Helical" evidence="1">
    <location>
        <begin position="247"/>
        <end position="265"/>
    </location>
</feature>
<organism evidence="2 3">
    <name type="scientific">Dyadobacter psychrophilus</name>
    <dbReference type="NCBI Taxonomy" id="651661"/>
    <lineage>
        <taxon>Bacteria</taxon>
        <taxon>Pseudomonadati</taxon>
        <taxon>Bacteroidota</taxon>
        <taxon>Cytophagia</taxon>
        <taxon>Cytophagales</taxon>
        <taxon>Spirosomataceae</taxon>
        <taxon>Dyadobacter</taxon>
    </lineage>
</organism>
<feature type="transmembrane region" description="Helical" evidence="1">
    <location>
        <begin position="309"/>
        <end position="329"/>
    </location>
</feature>
<dbReference type="STRING" id="651661.SAMN05660293_05474"/>
<feature type="transmembrane region" description="Helical" evidence="1">
    <location>
        <begin position="375"/>
        <end position="392"/>
    </location>
</feature>
<dbReference type="AlphaFoldDB" id="A0A1T5HFJ5"/>
<feature type="transmembrane region" description="Helical" evidence="1">
    <location>
        <begin position="345"/>
        <end position="363"/>
    </location>
</feature>
<feature type="transmembrane region" description="Helical" evidence="1">
    <location>
        <begin position="95"/>
        <end position="113"/>
    </location>
</feature>
<feature type="transmembrane region" description="Helical" evidence="1">
    <location>
        <begin position="209"/>
        <end position="226"/>
    </location>
</feature>
<evidence type="ECO:0000256" key="1">
    <source>
        <dbReference type="SAM" id="Phobius"/>
    </source>
</evidence>
<gene>
    <name evidence="2" type="ORF">SAMN05660293_05474</name>
</gene>
<proteinExistence type="predicted"/>
<keyword evidence="1" id="KW-0812">Transmembrane</keyword>
<dbReference type="RefSeq" id="WP_082217891.1">
    <property type="nucleotide sequence ID" value="NZ_FUZA01000013.1"/>
</dbReference>
<protein>
    <submittedName>
        <fullName evidence="2">Uncharacterized protein</fullName>
    </submittedName>
</protein>
<evidence type="ECO:0000313" key="3">
    <source>
        <dbReference type="Proteomes" id="UP000190897"/>
    </source>
</evidence>
<reference evidence="3" key="1">
    <citation type="submission" date="2017-02" db="EMBL/GenBank/DDBJ databases">
        <authorList>
            <person name="Varghese N."/>
            <person name="Submissions S."/>
        </authorList>
    </citation>
    <scope>NUCLEOTIDE SEQUENCE [LARGE SCALE GENOMIC DNA]</scope>
    <source>
        <strain evidence="3">DSM 22270</strain>
    </source>
</reference>
<feature type="transmembrane region" description="Helical" evidence="1">
    <location>
        <begin position="271"/>
        <end position="288"/>
    </location>
</feature>
<accession>A0A1T5HFJ5</accession>
<keyword evidence="1" id="KW-1133">Transmembrane helix</keyword>
<dbReference type="EMBL" id="FUZA01000013">
    <property type="protein sequence ID" value="SKC19414.1"/>
    <property type="molecule type" value="Genomic_DNA"/>
</dbReference>
<feature type="transmembrane region" description="Helical" evidence="1">
    <location>
        <begin position="12"/>
        <end position="30"/>
    </location>
</feature>
<dbReference type="OrthoDB" id="944995at2"/>
<keyword evidence="3" id="KW-1185">Reference proteome</keyword>
<feature type="transmembrane region" description="Helical" evidence="1">
    <location>
        <begin position="177"/>
        <end position="203"/>
    </location>
</feature>
<keyword evidence="1" id="KW-0472">Membrane</keyword>
<evidence type="ECO:0000313" key="2">
    <source>
        <dbReference type="EMBL" id="SKC19414.1"/>
    </source>
</evidence>
<dbReference type="Proteomes" id="UP000190897">
    <property type="component" value="Unassembled WGS sequence"/>
</dbReference>
<feature type="transmembrane region" description="Helical" evidence="1">
    <location>
        <begin position="143"/>
        <end position="165"/>
    </location>
</feature>
<feature type="transmembrane region" description="Helical" evidence="1">
    <location>
        <begin position="120"/>
        <end position="137"/>
    </location>
</feature>
<sequence length="566" mass="65323">MFLTLLGFIRNKIWLAFLFCIVPIIIYIWVFKSIALNVNYVAFDDILVFGIIPEFENATWPERWKLLTTLFPEHRLVFSRSVILLFYDIFGRVNLVWLMIVANICWGLCAFIFYKAFKKLHLSIWYFVPVLWLWFNIQSYENIFWGVSSLCNFGVILFVLSALYFAAYHPKRVFISLLFAVAATFTYGNGLMVLPVIAFIFLITGRRNQFFTTVLFTAFVALIYFLDFTPITQNLSFSNPQQVKEGFFGLFGFIGSIATLSAYSVPLSTMYIASAFGMLLVIAFIFLYQKQILPLWDAAWLKSKYSNRTAIFALSILIFIGITTLALTYKRIPTDTFAGMFKGRYRMYSTMCCIALYFAFLSLKSKHSRVRLSPILLVMTVVLNLVILHSNFAEAVNYRRSAVSQEFNARYNADWLGIRMFSMDQKHFEKIRAYYNSADPLAEDWDPRMISNEIACDSTYNPDLITKSGNYLTINFEQDFFKPVKDYSDGAYVILKSKDHVYSSPPNQSAVPLKTTLRRGMYFNKGAFASFHLATIEPGTYSIYLLVRKNGTNRIFCTGKTWDEAD</sequence>